<dbReference type="HOGENOM" id="CLU_1071180_0_0_1"/>
<dbReference type="SUPFAM" id="SSF54106">
    <property type="entry name" value="LysM domain"/>
    <property type="match status" value="1"/>
</dbReference>
<dbReference type="eggNOG" id="ENOG502T1EP">
    <property type="taxonomic scope" value="Eukaryota"/>
</dbReference>
<feature type="compositionally biased region" description="Low complexity" evidence="1">
    <location>
        <begin position="144"/>
        <end position="153"/>
    </location>
</feature>
<dbReference type="Pfam" id="PF00168">
    <property type="entry name" value="C2"/>
    <property type="match status" value="1"/>
</dbReference>
<sequence length="260" mass="28572">MRCLGHLHISVVEGRNLSVKIDARPSVLLQIGKEQARTAPLKNLSSKWLAEFRLDVASEDSCLTVTLLDDHSSHPVGKSLVPIRDLISIGTAVQWVTLKDPSGRDVGQICLVLRFLKEISDVKRENGASIPSAHHHLLNGDANSELSSSTSSLSREDDDQDGIVPQDDDHRSKKKDQAKNTGRSKYFVVAATAAATILLSVFAWTSHQKQKSKYHEVKEGDTMSSIANKYGLSPDDVFEANMSVTSDPDRIYPGDKIYIP</sequence>
<gene>
    <name evidence="4" type="ORF">SELMODRAFT_443644</name>
</gene>
<dbReference type="KEGG" id="smo:SELMODRAFT_443644"/>
<accession>D8S365</accession>
<feature type="domain" description="LysM" evidence="3">
    <location>
        <begin position="213"/>
        <end position="259"/>
    </location>
</feature>
<dbReference type="InterPro" id="IPR036779">
    <property type="entry name" value="LysM_dom_sf"/>
</dbReference>
<dbReference type="InterPro" id="IPR035892">
    <property type="entry name" value="C2_domain_sf"/>
</dbReference>
<keyword evidence="2" id="KW-0812">Transmembrane</keyword>
<dbReference type="InterPro" id="IPR018392">
    <property type="entry name" value="LysM"/>
</dbReference>
<organism evidence="5">
    <name type="scientific">Selaginella moellendorffii</name>
    <name type="common">Spikemoss</name>
    <dbReference type="NCBI Taxonomy" id="88036"/>
    <lineage>
        <taxon>Eukaryota</taxon>
        <taxon>Viridiplantae</taxon>
        <taxon>Streptophyta</taxon>
        <taxon>Embryophyta</taxon>
        <taxon>Tracheophyta</taxon>
        <taxon>Lycopodiopsida</taxon>
        <taxon>Selaginellales</taxon>
        <taxon>Selaginellaceae</taxon>
        <taxon>Selaginella</taxon>
    </lineage>
</organism>
<feature type="transmembrane region" description="Helical" evidence="2">
    <location>
        <begin position="186"/>
        <end position="205"/>
    </location>
</feature>
<reference evidence="4 5" key="1">
    <citation type="journal article" date="2011" name="Science">
        <title>The Selaginella genome identifies genetic changes associated with the evolution of vascular plants.</title>
        <authorList>
            <person name="Banks J.A."/>
            <person name="Nishiyama T."/>
            <person name="Hasebe M."/>
            <person name="Bowman J.L."/>
            <person name="Gribskov M."/>
            <person name="dePamphilis C."/>
            <person name="Albert V.A."/>
            <person name="Aono N."/>
            <person name="Aoyama T."/>
            <person name="Ambrose B.A."/>
            <person name="Ashton N.W."/>
            <person name="Axtell M.J."/>
            <person name="Barker E."/>
            <person name="Barker M.S."/>
            <person name="Bennetzen J.L."/>
            <person name="Bonawitz N.D."/>
            <person name="Chapple C."/>
            <person name="Cheng C."/>
            <person name="Correa L.G."/>
            <person name="Dacre M."/>
            <person name="DeBarry J."/>
            <person name="Dreyer I."/>
            <person name="Elias M."/>
            <person name="Engstrom E.M."/>
            <person name="Estelle M."/>
            <person name="Feng L."/>
            <person name="Finet C."/>
            <person name="Floyd S.K."/>
            <person name="Frommer W.B."/>
            <person name="Fujita T."/>
            <person name="Gramzow L."/>
            <person name="Gutensohn M."/>
            <person name="Harholt J."/>
            <person name="Hattori M."/>
            <person name="Heyl A."/>
            <person name="Hirai T."/>
            <person name="Hiwatashi Y."/>
            <person name="Ishikawa M."/>
            <person name="Iwata M."/>
            <person name="Karol K.G."/>
            <person name="Koehler B."/>
            <person name="Kolukisaoglu U."/>
            <person name="Kubo M."/>
            <person name="Kurata T."/>
            <person name="Lalonde S."/>
            <person name="Li K."/>
            <person name="Li Y."/>
            <person name="Litt A."/>
            <person name="Lyons E."/>
            <person name="Manning G."/>
            <person name="Maruyama T."/>
            <person name="Michael T.P."/>
            <person name="Mikami K."/>
            <person name="Miyazaki S."/>
            <person name="Morinaga S."/>
            <person name="Murata T."/>
            <person name="Mueller-Roeber B."/>
            <person name="Nelson D.R."/>
            <person name="Obara M."/>
            <person name="Oguri Y."/>
            <person name="Olmstead R.G."/>
            <person name="Onodera N."/>
            <person name="Petersen B.L."/>
            <person name="Pils B."/>
            <person name="Prigge M."/>
            <person name="Rensing S.A."/>
            <person name="Riano-Pachon D.M."/>
            <person name="Roberts A.W."/>
            <person name="Sato Y."/>
            <person name="Scheller H.V."/>
            <person name="Schulz B."/>
            <person name="Schulz C."/>
            <person name="Shakirov E.V."/>
            <person name="Shibagaki N."/>
            <person name="Shinohara N."/>
            <person name="Shippen D.E."/>
            <person name="Soerensen I."/>
            <person name="Sotooka R."/>
            <person name="Sugimoto N."/>
            <person name="Sugita M."/>
            <person name="Sumikawa N."/>
            <person name="Tanurdzic M."/>
            <person name="Theissen G."/>
            <person name="Ulvskov P."/>
            <person name="Wakazuki S."/>
            <person name="Weng J.K."/>
            <person name="Willats W.W."/>
            <person name="Wipf D."/>
            <person name="Wolf P.G."/>
            <person name="Yang L."/>
            <person name="Zimmer A.D."/>
            <person name="Zhu Q."/>
            <person name="Mitros T."/>
            <person name="Hellsten U."/>
            <person name="Loque D."/>
            <person name="Otillar R."/>
            <person name="Salamov A."/>
            <person name="Schmutz J."/>
            <person name="Shapiro H."/>
            <person name="Lindquist E."/>
            <person name="Lucas S."/>
            <person name="Rokhsar D."/>
            <person name="Grigoriev I.V."/>
        </authorList>
    </citation>
    <scope>NUCLEOTIDE SEQUENCE [LARGE SCALE GENOMIC DNA]</scope>
</reference>
<feature type="region of interest" description="Disordered" evidence="1">
    <location>
        <begin position="133"/>
        <end position="179"/>
    </location>
</feature>
<proteinExistence type="predicted"/>
<evidence type="ECO:0000313" key="4">
    <source>
        <dbReference type="EMBL" id="EFJ21212.1"/>
    </source>
</evidence>
<protein>
    <recommendedName>
        <fullName evidence="3">LysM domain-containing protein</fullName>
    </recommendedName>
</protein>
<dbReference type="InterPro" id="IPR000008">
    <property type="entry name" value="C2_dom"/>
</dbReference>
<dbReference type="Gene3D" id="3.10.350.10">
    <property type="entry name" value="LysM domain"/>
    <property type="match status" value="1"/>
</dbReference>
<dbReference type="PROSITE" id="PS51782">
    <property type="entry name" value="LYSM"/>
    <property type="match status" value="1"/>
</dbReference>
<evidence type="ECO:0000256" key="1">
    <source>
        <dbReference type="SAM" id="MobiDB-lite"/>
    </source>
</evidence>
<keyword evidence="2" id="KW-1133">Transmembrane helix</keyword>
<dbReference type="Gene3D" id="2.60.40.150">
    <property type="entry name" value="C2 domain"/>
    <property type="match status" value="1"/>
</dbReference>
<dbReference type="EMBL" id="GL377600">
    <property type="protein sequence ID" value="EFJ21212.1"/>
    <property type="molecule type" value="Genomic_DNA"/>
</dbReference>
<dbReference type="SMART" id="SM00257">
    <property type="entry name" value="LysM"/>
    <property type="match status" value="1"/>
</dbReference>
<dbReference type="AlphaFoldDB" id="D8S365"/>
<name>D8S365_SELML</name>
<evidence type="ECO:0000313" key="5">
    <source>
        <dbReference type="Proteomes" id="UP000001514"/>
    </source>
</evidence>
<dbReference type="CDD" id="cd00030">
    <property type="entry name" value="C2"/>
    <property type="match status" value="1"/>
</dbReference>
<evidence type="ECO:0000256" key="2">
    <source>
        <dbReference type="SAM" id="Phobius"/>
    </source>
</evidence>
<dbReference type="Gramene" id="EFJ21212">
    <property type="protein sequence ID" value="EFJ21212"/>
    <property type="gene ID" value="SELMODRAFT_443644"/>
</dbReference>
<dbReference type="InParanoid" id="D8S365"/>
<dbReference type="CDD" id="cd00118">
    <property type="entry name" value="LysM"/>
    <property type="match status" value="1"/>
</dbReference>
<evidence type="ECO:0000259" key="3">
    <source>
        <dbReference type="PROSITE" id="PS51782"/>
    </source>
</evidence>
<feature type="compositionally biased region" description="Basic and acidic residues" evidence="1">
    <location>
        <begin position="167"/>
        <end position="178"/>
    </location>
</feature>
<dbReference type="Pfam" id="PF01476">
    <property type="entry name" value="LysM"/>
    <property type="match status" value="1"/>
</dbReference>
<keyword evidence="5" id="KW-1185">Reference proteome</keyword>
<dbReference type="SUPFAM" id="SSF49562">
    <property type="entry name" value="C2 domain (Calcium/lipid-binding domain, CaLB)"/>
    <property type="match status" value="1"/>
</dbReference>
<dbReference type="Proteomes" id="UP000001514">
    <property type="component" value="Unassembled WGS sequence"/>
</dbReference>
<keyword evidence="2" id="KW-0472">Membrane</keyword>